<dbReference type="Gene3D" id="3.30.9.60">
    <property type="match status" value="1"/>
</dbReference>
<dbReference type="SUPFAM" id="SSF51905">
    <property type="entry name" value="FAD/NAD(P)-binding domain"/>
    <property type="match status" value="1"/>
</dbReference>
<feature type="domain" description="2,6-dihydroxypyridine 3-monooxygenase substrate binding" evidence="4">
    <location>
        <begin position="169"/>
        <end position="278"/>
    </location>
</feature>
<dbReference type="InterPro" id="IPR054707">
    <property type="entry name" value="DhpH_subs-bd"/>
</dbReference>
<dbReference type="GO" id="GO:0071949">
    <property type="term" value="F:FAD binding"/>
    <property type="evidence" value="ECO:0007669"/>
    <property type="project" value="InterPro"/>
</dbReference>
<evidence type="ECO:0000259" key="4">
    <source>
        <dbReference type="Pfam" id="PF22607"/>
    </source>
</evidence>
<evidence type="ECO:0000313" key="6">
    <source>
        <dbReference type="Proteomes" id="UP000568022"/>
    </source>
</evidence>
<feature type="domain" description="FAD-binding" evidence="3">
    <location>
        <begin position="21"/>
        <end position="60"/>
    </location>
</feature>
<proteinExistence type="predicted"/>
<evidence type="ECO:0000259" key="3">
    <source>
        <dbReference type="Pfam" id="PF01494"/>
    </source>
</evidence>
<dbReference type="PRINTS" id="PR00420">
    <property type="entry name" value="RNGMNOXGNASE"/>
</dbReference>
<evidence type="ECO:0000256" key="1">
    <source>
        <dbReference type="ARBA" id="ARBA00023002"/>
    </source>
</evidence>
<dbReference type="Proteomes" id="UP000568022">
    <property type="component" value="Unassembled WGS sequence"/>
</dbReference>
<sequence length="382" mass="40471">MTTAMRDVPRSGNRNERQGAAIVVGASLAGLMTALALSHAGVDVTMLERSAAAPRARKGAALGGVSEGLLSRITRSRHSRAGSTPLSSVAPGVQSWMAVHARLRAAVDADPYIKLRPHTLVRSVDQDADSAWVITSDQQTFRGDVVIGADGHGSVVRVGVAPDKPDATFAGYLIWLGLTNESSLASSHRLPRDVDILSGDEDYLLGYSLPGPDGSVTPGSRQVGWAWYDAKHNDLLRETGSVVGNVVHRSLTSADIPEATFRELADKAKNLWPSPWREAILDCIERRAVIGTPIAEYVPDKLVNGRLALVGDAAHVPTPMTGSGFSASLHDAESIAAAVSEAMGATPMAQALRGYERERLHSVRSMVQSGQQFSRSFASAAA</sequence>
<evidence type="ECO:0000256" key="2">
    <source>
        <dbReference type="ARBA" id="ARBA00023033"/>
    </source>
</evidence>
<keyword evidence="1" id="KW-0560">Oxidoreductase</keyword>
<dbReference type="InterPro" id="IPR036188">
    <property type="entry name" value="FAD/NAD-bd_sf"/>
</dbReference>
<dbReference type="PANTHER" id="PTHR13789">
    <property type="entry name" value="MONOOXYGENASE"/>
    <property type="match status" value="1"/>
</dbReference>
<keyword evidence="6" id="KW-1185">Reference proteome</keyword>
<dbReference type="InterPro" id="IPR002938">
    <property type="entry name" value="FAD-bd"/>
</dbReference>
<reference evidence="5 6" key="1">
    <citation type="submission" date="2020-08" db="EMBL/GenBank/DDBJ databases">
        <title>Genomic Encyclopedia of Type Strains, Phase III (KMG-III): the genomes of soil and plant-associated and newly described type strains.</title>
        <authorList>
            <person name="Whitman W."/>
        </authorList>
    </citation>
    <scope>NUCLEOTIDE SEQUENCE [LARGE SCALE GENOMIC DNA]</scope>
    <source>
        <strain evidence="5 6">CECT 3226</strain>
    </source>
</reference>
<dbReference type="Gene3D" id="3.50.50.60">
    <property type="entry name" value="FAD/NAD(P)-binding domain"/>
    <property type="match status" value="2"/>
</dbReference>
<dbReference type="EMBL" id="JACHJE010000004">
    <property type="protein sequence ID" value="MBB5125162.1"/>
    <property type="molecule type" value="Genomic_DNA"/>
</dbReference>
<name>A0A7W8F7P3_9ACTN</name>
<accession>A0A7W8F7P3</accession>
<dbReference type="AlphaFoldDB" id="A0A7W8F7P3"/>
<protein>
    <submittedName>
        <fullName evidence="5">2-polyprenyl-6-methoxyphenol hydroxylase-like FAD-dependent oxidoreductase</fullName>
    </submittedName>
</protein>
<dbReference type="GO" id="GO:0004497">
    <property type="term" value="F:monooxygenase activity"/>
    <property type="evidence" value="ECO:0007669"/>
    <property type="project" value="UniProtKB-KW"/>
</dbReference>
<gene>
    <name evidence="5" type="ORF">FHS32_001894</name>
</gene>
<organism evidence="5 6">
    <name type="scientific">Streptomyces griseoloalbus</name>
    <dbReference type="NCBI Taxonomy" id="67303"/>
    <lineage>
        <taxon>Bacteria</taxon>
        <taxon>Bacillati</taxon>
        <taxon>Actinomycetota</taxon>
        <taxon>Actinomycetes</taxon>
        <taxon>Kitasatosporales</taxon>
        <taxon>Streptomycetaceae</taxon>
        <taxon>Streptomyces</taxon>
    </lineage>
</organism>
<dbReference type="Pfam" id="PF01494">
    <property type="entry name" value="FAD_binding_3"/>
    <property type="match status" value="2"/>
</dbReference>
<dbReference type="InterPro" id="IPR050493">
    <property type="entry name" value="FAD-dep_Monooxygenase_BioMet"/>
</dbReference>
<comment type="caution">
    <text evidence="5">The sequence shown here is derived from an EMBL/GenBank/DDBJ whole genome shotgun (WGS) entry which is preliminary data.</text>
</comment>
<keyword evidence="2" id="KW-0503">Monooxygenase</keyword>
<dbReference type="PANTHER" id="PTHR13789:SF309">
    <property type="entry name" value="PUTATIVE (AFU_ORTHOLOGUE AFUA_6G14510)-RELATED"/>
    <property type="match status" value="1"/>
</dbReference>
<feature type="domain" description="FAD-binding" evidence="3">
    <location>
        <begin position="291"/>
        <end position="368"/>
    </location>
</feature>
<dbReference type="SUPFAM" id="SSF54373">
    <property type="entry name" value="FAD-linked reductases, C-terminal domain"/>
    <property type="match status" value="1"/>
</dbReference>
<dbReference type="Pfam" id="PF22607">
    <property type="entry name" value="FAD_binding-like"/>
    <property type="match status" value="1"/>
</dbReference>
<evidence type="ECO:0000313" key="5">
    <source>
        <dbReference type="EMBL" id="MBB5125162.1"/>
    </source>
</evidence>